<dbReference type="PROSITE" id="PS50005">
    <property type="entry name" value="TPR"/>
    <property type="match status" value="1"/>
</dbReference>
<keyword evidence="3" id="KW-0812">Transmembrane</keyword>
<gene>
    <name evidence="5" type="ORF">GN277_11400</name>
</gene>
<dbReference type="SUPFAM" id="SSF48452">
    <property type="entry name" value="TPR-like"/>
    <property type="match status" value="1"/>
</dbReference>
<keyword evidence="6" id="KW-1185">Reference proteome</keyword>
<feature type="transmembrane region" description="Helical" evidence="3">
    <location>
        <begin position="179"/>
        <end position="200"/>
    </location>
</feature>
<evidence type="ECO:0000313" key="6">
    <source>
        <dbReference type="Proteomes" id="UP000460412"/>
    </source>
</evidence>
<feature type="compositionally biased region" description="Polar residues" evidence="2">
    <location>
        <begin position="63"/>
        <end position="74"/>
    </location>
</feature>
<proteinExistence type="predicted"/>
<dbReference type="InterPro" id="IPR019734">
    <property type="entry name" value="TPR_rpt"/>
</dbReference>
<evidence type="ECO:0000313" key="5">
    <source>
        <dbReference type="EMBL" id="MXP75966.1"/>
    </source>
</evidence>
<evidence type="ECO:0000256" key="1">
    <source>
        <dbReference type="PROSITE-ProRule" id="PRU00339"/>
    </source>
</evidence>
<evidence type="ECO:0000256" key="2">
    <source>
        <dbReference type="SAM" id="MobiDB-lite"/>
    </source>
</evidence>
<organism evidence="5 6">
    <name type="scientific">Sporofaciens musculi</name>
    <dbReference type="NCBI Taxonomy" id="2681861"/>
    <lineage>
        <taxon>Bacteria</taxon>
        <taxon>Bacillati</taxon>
        <taxon>Bacillota</taxon>
        <taxon>Clostridia</taxon>
        <taxon>Lachnospirales</taxon>
        <taxon>Lachnospiraceae</taxon>
        <taxon>Sporofaciens</taxon>
    </lineage>
</organism>
<dbReference type="SMART" id="SM00028">
    <property type="entry name" value="TPR"/>
    <property type="match status" value="2"/>
</dbReference>
<dbReference type="EMBL" id="WUQX01000001">
    <property type="protein sequence ID" value="MXP75966.1"/>
    <property type="molecule type" value="Genomic_DNA"/>
</dbReference>
<dbReference type="InterPro" id="IPR059177">
    <property type="entry name" value="GH29D-like_dom"/>
</dbReference>
<reference evidence="5 6" key="1">
    <citation type="submission" date="2019-12" db="EMBL/GenBank/DDBJ databases">
        <title>Sporaefaciens musculi gen. nov., sp. nov., a novel bacterium isolated from the caecum of an obese mouse.</title>
        <authorList>
            <person name="Rasmussen T.S."/>
            <person name="Streidl T."/>
            <person name="Hitch T.C.A."/>
            <person name="Wortmann E."/>
            <person name="Deptula P."/>
            <person name="Hansen M."/>
            <person name="Nielsen D.S."/>
            <person name="Clavel T."/>
            <person name="Vogensen F.K."/>
        </authorList>
    </citation>
    <scope>NUCLEOTIDE SEQUENCE [LARGE SCALE GENOMIC DNA]</scope>
    <source>
        <strain evidence="5 6">WCA-9-b2</strain>
    </source>
</reference>
<protein>
    <submittedName>
        <fullName evidence="5">Tetratricopeptide repeat protein</fullName>
    </submittedName>
</protein>
<name>A0A7X3MGI0_9FIRM</name>
<dbReference type="InterPro" id="IPR011990">
    <property type="entry name" value="TPR-like_helical_dom_sf"/>
</dbReference>
<sequence>MKCEYCGYEIPEGMLYCESCGREVRIVPDYNPLDDMLTEQIRGAINGEDDYIDYGSIRDTKSTRSSTGRNTGRGTNRDMGGVGRSTSRDMGGGVSRSTSRDMRNGASRSTSRDMGGGVSRSTSRDMRNGASRSTSRDMGGGVSRNTGPRRGNVTENMSERDRKRRQAERKKAKRRKRTGCLLVLFLIIAAIAGGMVYLYMNSYQGIVSRGNKALKAGELNQAIAYFERGIRKDEAKKDAYVGLSKVYIAKKDLDWAESIFSEAIKKQPKNANIYQAYVEFYMDTEQKEKIPLLLEDVDGDVAERLAGYIVASPQFSLDDDEVYEDVQELSLTTEEGYKIYYTDDGTEATIRSKEYTEPIQLGEGVNEISALAVDDKGVPGLPVKKTYTVELPIVDAPAVSPSTGQYSSAVQIEIKVPEGYTAYYTTSGEEPSTASSKYIGPIDMPEGETLFKAILVNGKGRSSGVTTRNYVLETQ</sequence>
<dbReference type="Proteomes" id="UP000460412">
    <property type="component" value="Unassembled WGS sequence"/>
</dbReference>
<feature type="region of interest" description="Disordered" evidence="2">
    <location>
        <begin position="50"/>
        <end position="173"/>
    </location>
</feature>
<dbReference type="Pfam" id="PF13290">
    <property type="entry name" value="CHB_HEX_C_1"/>
    <property type="match status" value="2"/>
</dbReference>
<dbReference type="RefSeq" id="WP_159751143.1">
    <property type="nucleotide sequence ID" value="NZ_WUQX01000001.1"/>
</dbReference>
<feature type="domain" description="GH29D-like beta-sandwich" evidence="4">
    <location>
        <begin position="323"/>
        <end position="379"/>
    </location>
</feature>
<keyword evidence="3" id="KW-0472">Membrane</keyword>
<dbReference type="AlphaFoldDB" id="A0A7X3MGI0"/>
<keyword evidence="1" id="KW-0802">TPR repeat</keyword>
<dbReference type="Gene3D" id="1.25.40.10">
    <property type="entry name" value="Tetratricopeptide repeat domain"/>
    <property type="match status" value="1"/>
</dbReference>
<feature type="domain" description="GH29D-like beta-sandwich" evidence="4">
    <location>
        <begin position="401"/>
        <end position="467"/>
    </location>
</feature>
<dbReference type="Pfam" id="PF14559">
    <property type="entry name" value="TPR_19"/>
    <property type="match status" value="1"/>
</dbReference>
<feature type="compositionally biased region" description="Basic residues" evidence="2">
    <location>
        <begin position="162"/>
        <end position="173"/>
    </location>
</feature>
<evidence type="ECO:0000256" key="3">
    <source>
        <dbReference type="SAM" id="Phobius"/>
    </source>
</evidence>
<comment type="caution">
    <text evidence="5">The sequence shown here is derived from an EMBL/GenBank/DDBJ whole genome shotgun (WGS) entry which is preliminary data.</text>
</comment>
<evidence type="ECO:0000259" key="4">
    <source>
        <dbReference type="Pfam" id="PF13290"/>
    </source>
</evidence>
<accession>A0A7X3MGI0</accession>
<feature type="repeat" description="TPR" evidence="1">
    <location>
        <begin position="237"/>
        <end position="270"/>
    </location>
</feature>
<keyword evidence="3" id="KW-1133">Transmembrane helix</keyword>